<protein>
    <submittedName>
        <fullName evidence="2">Uncharacterized protein</fullName>
    </submittedName>
</protein>
<evidence type="ECO:0000313" key="3">
    <source>
        <dbReference type="Proteomes" id="UP000799770"/>
    </source>
</evidence>
<sequence length="229" mass="25873">MPPRSSSIRSYSLASSEGNPSTVSKADDAEAPKAKARYSGPVGNGERNAEFRDSRYNWTGKYHETIDTATKKIVFGGYFVLQDDHIDDILALGPKVCEKLTNIIFHYGNVNYSDASRSAGPKFTDAALDALGADTDWVPNLKKLILPQGENSKFMKSMQELTKEREDVTVTLIKRDEEKKWGDWELTTSKKNYKFGRKQTNLRKPKMANGSSKNPNHKSWFWYGGEGYW</sequence>
<accession>A0A6A5ZM91</accession>
<feature type="region of interest" description="Disordered" evidence="1">
    <location>
        <begin position="1"/>
        <end position="46"/>
    </location>
</feature>
<dbReference type="OrthoDB" id="3797797at2759"/>
<organism evidence="2 3">
    <name type="scientific">Lophiotrema nucula</name>
    <dbReference type="NCBI Taxonomy" id="690887"/>
    <lineage>
        <taxon>Eukaryota</taxon>
        <taxon>Fungi</taxon>
        <taxon>Dikarya</taxon>
        <taxon>Ascomycota</taxon>
        <taxon>Pezizomycotina</taxon>
        <taxon>Dothideomycetes</taxon>
        <taxon>Pleosporomycetidae</taxon>
        <taxon>Pleosporales</taxon>
        <taxon>Lophiotremataceae</taxon>
        <taxon>Lophiotrema</taxon>
    </lineage>
</organism>
<dbReference type="EMBL" id="ML977315">
    <property type="protein sequence ID" value="KAF2119361.1"/>
    <property type="molecule type" value="Genomic_DNA"/>
</dbReference>
<feature type="compositionally biased region" description="Low complexity" evidence="1">
    <location>
        <begin position="1"/>
        <end position="16"/>
    </location>
</feature>
<name>A0A6A5ZM91_9PLEO</name>
<reference evidence="2" key="1">
    <citation type="journal article" date="2020" name="Stud. Mycol.">
        <title>101 Dothideomycetes genomes: a test case for predicting lifestyles and emergence of pathogens.</title>
        <authorList>
            <person name="Haridas S."/>
            <person name="Albert R."/>
            <person name="Binder M."/>
            <person name="Bloem J."/>
            <person name="Labutti K."/>
            <person name="Salamov A."/>
            <person name="Andreopoulos B."/>
            <person name="Baker S."/>
            <person name="Barry K."/>
            <person name="Bills G."/>
            <person name="Bluhm B."/>
            <person name="Cannon C."/>
            <person name="Castanera R."/>
            <person name="Culley D."/>
            <person name="Daum C."/>
            <person name="Ezra D."/>
            <person name="Gonzalez J."/>
            <person name="Henrissat B."/>
            <person name="Kuo A."/>
            <person name="Liang C."/>
            <person name="Lipzen A."/>
            <person name="Lutzoni F."/>
            <person name="Magnuson J."/>
            <person name="Mondo S."/>
            <person name="Nolan M."/>
            <person name="Ohm R."/>
            <person name="Pangilinan J."/>
            <person name="Park H.-J."/>
            <person name="Ramirez L."/>
            <person name="Alfaro M."/>
            <person name="Sun H."/>
            <person name="Tritt A."/>
            <person name="Yoshinaga Y."/>
            <person name="Zwiers L.-H."/>
            <person name="Turgeon B."/>
            <person name="Goodwin S."/>
            <person name="Spatafora J."/>
            <person name="Crous P."/>
            <person name="Grigoriev I."/>
        </authorList>
    </citation>
    <scope>NUCLEOTIDE SEQUENCE</scope>
    <source>
        <strain evidence="2">CBS 627.86</strain>
    </source>
</reference>
<dbReference type="Proteomes" id="UP000799770">
    <property type="component" value="Unassembled WGS sequence"/>
</dbReference>
<gene>
    <name evidence="2" type="ORF">BDV96DRAFT_642390</name>
</gene>
<dbReference type="AlphaFoldDB" id="A0A6A5ZM91"/>
<evidence type="ECO:0000256" key="1">
    <source>
        <dbReference type="SAM" id="MobiDB-lite"/>
    </source>
</evidence>
<proteinExistence type="predicted"/>
<keyword evidence="3" id="KW-1185">Reference proteome</keyword>
<evidence type="ECO:0000313" key="2">
    <source>
        <dbReference type="EMBL" id="KAF2119361.1"/>
    </source>
</evidence>